<evidence type="ECO:0000313" key="12">
    <source>
        <dbReference type="Proteomes" id="UP000294744"/>
    </source>
</evidence>
<sequence length="315" mass="33495">MRAQEKRAVEAVTDHLARLDLTPDALSLAQVIGTALGATGCALTIADERHQWGHGAERWLSRPIERDGEVQAVLAVAPESAGPVDSLVTVLGPPLTALRLAAETDRLRRDGDAAARELVDDRWRTTVEMEQERRGLERDLHDGAQHHLVALKMSMALVEHTGATPERLAELESKLDAAEKALTDTAAGILPIPLSTRGLAGALAAELDAHADVSLDTEGFHRRYPPLVESTVYFACLEAVNNGHKHAPGATITVVVRDTARGLEFVVSDDGPGFAITDRNPGLPNLSARMATVGGTIDVRSAPGQGTTITGVVPR</sequence>
<dbReference type="GO" id="GO:0000155">
    <property type="term" value="F:phosphorelay sensor kinase activity"/>
    <property type="evidence" value="ECO:0007669"/>
    <property type="project" value="InterPro"/>
</dbReference>
<dbReference type="EC" id="2.7.13.3" evidence="2"/>
<evidence type="ECO:0000259" key="9">
    <source>
        <dbReference type="Pfam" id="PF02518"/>
    </source>
</evidence>
<keyword evidence="8" id="KW-0902">Two-component regulatory system</keyword>
<keyword evidence="7" id="KW-0067">ATP-binding</keyword>
<evidence type="ECO:0000259" key="10">
    <source>
        <dbReference type="Pfam" id="PF07730"/>
    </source>
</evidence>
<evidence type="ECO:0000256" key="2">
    <source>
        <dbReference type="ARBA" id="ARBA00012438"/>
    </source>
</evidence>
<dbReference type="EMBL" id="SMKV01000013">
    <property type="protein sequence ID" value="TDC92614.1"/>
    <property type="molecule type" value="Genomic_DNA"/>
</dbReference>
<dbReference type="GO" id="GO:0016020">
    <property type="term" value="C:membrane"/>
    <property type="evidence" value="ECO:0007669"/>
    <property type="project" value="InterPro"/>
</dbReference>
<evidence type="ECO:0000256" key="8">
    <source>
        <dbReference type="ARBA" id="ARBA00023012"/>
    </source>
</evidence>
<dbReference type="Pfam" id="PF02518">
    <property type="entry name" value="HATPase_c"/>
    <property type="match status" value="1"/>
</dbReference>
<dbReference type="OrthoDB" id="3217947at2"/>
<keyword evidence="3" id="KW-0597">Phosphoprotein</keyword>
<dbReference type="AlphaFoldDB" id="A0A4R4UTY3"/>
<dbReference type="Proteomes" id="UP000294744">
    <property type="component" value="Unassembled WGS sequence"/>
</dbReference>
<dbReference type="PANTHER" id="PTHR24421">
    <property type="entry name" value="NITRATE/NITRITE SENSOR PROTEIN NARX-RELATED"/>
    <property type="match status" value="1"/>
</dbReference>
<keyword evidence="12" id="KW-1185">Reference proteome</keyword>
<protein>
    <recommendedName>
        <fullName evidence="2">histidine kinase</fullName>
        <ecNumber evidence="2">2.7.13.3</ecNumber>
    </recommendedName>
</protein>
<keyword evidence="6" id="KW-0418">Kinase</keyword>
<dbReference type="GO" id="GO:0005524">
    <property type="term" value="F:ATP binding"/>
    <property type="evidence" value="ECO:0007669"/>
    <property type="project" value="UniProtKB-KW"/>
</dbReference>
<evidence type="ECO:0000256" key="7">
    <source>
        <dbReference type="ARBA" id="ARBA00022840"/>
    </source>
</evidence>
<evidence type="ECO:0000256" key="4">
    <source>
        <dbReference type="ARBA" id="ARBA00022679"/>
    </source>
</evidence>
<dbReference type="InterPro" id="IPR036890">
    <property type="entry name" value="HATPase_C_sf"/>
</dbReference>
<evidence type="ECO:0000256" key="5">
    <source>
        <dbReference type="ARBA" id="ARBA00022741"/>
    </source>
</evidence>
<dbReference type="CDD" id="cd16917">
    <property type="entry name" value="HATPase_UhpB-NarQ-NarX-like"/>
    <property type="match status" value="1"/>
</dbReference>
<dbReference type="Gene3D" id="1.20.5.1930">
    <property type="match status" value="1"/>
</dbReference>
<dbReference type="InterPro" id="IPR011712">
    <property type="entry name" value="Sig_transdc_His_kin_sub3_dim/P"/>
</dbReference>
<gene>
    <name evidence="11" type="ORF">E1161_12905</name>
</gene>
<dbReference type="InterPro" id="IPR003594">
    <property type="entry name" value="HATPase_dom"/>
</dbReference>
<dbReference type="GO" id="GO:0046983">
    <property type="term" value="F:protein dimerization activity"/>
    <property type="evidence" value="ECO:0007669"/>
    <property type="project" value="InterPro"/>
</dbReference>
<comment type="catalytic activity">
    <reaction evidence="1">
        <text>ATP + protein L-histidine = ADP + protein N-phospho-L-histidine.</text>
        <dbReference type="EC" id="2.7.13.3"/>
    </reaction>
</comment>
<feature type="domain" description="Histidine kinase/HSP90-like ATPase" evidence="9">
    <location>
        <begin position="231"/>
        <end position="314"/>
    </location>
</feature>
<dbReference type="RefSeq" id="WP_132622996.1">
    <property type="nucleotide sequence ID" value="NZ_SMKV01000013.1"/>
</dbReference>
<comment type="caution">
    <text evidence="11">The sequence shown here is derived from an EMBL/GenBank/DDBJ whole genome shotgun (WGS) entry which is preliminary data.</text>
</comment>
<dbReference type="PANTHER" id="PTHR24421:SF10">
    <property type="entry name" value="NITRATE_NITRITE SENSOR PROTEIN NARQ"/>
    <property type="match status" value="1"/>
</dbReference>
<feature type="domain" description="Signal transduction histidine kinase subgroup 3 dimerisation and phosphoacceptor" evidence="10">
    <location>
        <begin position="132"/>
        <end position="184"/>
    </location>
</feature>
<name>A0A4R4UTY3_9PSEU</name>
<keyword evidence="5" id="KW-0547">Nucleotide-binding</keyword>
<dbReference type="Pfam" id="PF07730">
    <property type="entry name" value="HisKA_3"/>
    <property type="match status" value="1"/>
</dbReference>
<dbReference type="InterPro" id="IPR050482">
    <property type="entry name" value="Sensor_HK_TwoCompSys"/>
</dbReference>
<evidence type="ECO:0000256" key="6">
    <source>
        <dbReference type="ARBA" id="ARBA00022777"/>
    </source>
</evidence>
<organism evidence="11 12">
    <name type="scientific">Saccharopolyspora aridisoli</name>
    <dbReference type="NCBI Taxonomy" id="2530385"/>
    <lineage>
        <taxon>Bacteria</taxon>
        <taxon>Bacillati</taxon>
        <taxon>Actinomycetota</taxon>
        <taxon>Actinomycetes</taxon>
        <taxon>Pseudonocardiales</taxon>
        <taxon>Pseudonocardiaceae</taxon>
        <taxon>Saccharopolyspora</taxon>
    </lineage>
</organism>
<dbReference type="SUPFAM" id="SSF55874">
    <property type="entry name" value="ATPase domain of HSP90 chaperone/DNA topoisomerase II/histidine kinase"/>
    <property type="match status" value="1"/>
</dbReference>
<dbReference type="Gene3D" id="3.30.565.10">
    <property type="entry name" value="Histidine kinase-like ATPase, C-terminal domain"/>
    <property type="match status" value="1"/>
</dbReference>
<evidence type="ECO:0000256" key="1">
    <source>
        <dbReference type="ARBA" id="ARBA00000085"/>
    </source>
</evidence>
<accession>A0A4R4UTY3</accession>
<proteinExistence type="predicted"/>
<evidence type="ECO:0000256" key="3">
    <source>
        <dbReference type="ARBA" id="ARBA00022553"/>
    </source>
</evidence>
<keyword evidence="4" id="KW-0808">Transferase</keyword>
<evidence type="ECO:0000313" key="11">
    <source>
        <dbReference type="EMBL" id="TDC92614.1"/>
    </source>
</evidence>
<reference evidence="11 12" key="1">
    <citation type="submission" date="2019-03" db="EMBL/GenBank/DDBJ databases">
        <title>Draft genome sequences of novel Actinobacteria.</title>
        <authorList>
            <person name="Sahin N."/>
            <person name="Ay H."/>
            <person name="Saygin H."/>
        </authorList>
    </citation>
    <scope>NUCLEOTIDE SEQUENCE [LARGE SCALE GENOMIC DNA]</scope>
    <source>
        <strain evidence="11 12">16K404</strain>
    </source>
</reference>